<dbReference type="EMBL" id="JBHLTR010000003">
    <property type="protein sequence ID" value="MFC0557771.1"/>
    <property type="molecule type" value="Genomic_DNA"/>
</dbReference>
<accession>A0ABV6NAN9</accession>
<dbReference type="CDD" id="cd02019">
    <property type="entry name" value="NK"/>
    <property type="match status" value="1"/>
</dbReference>
<dbReference type="Gene3D" id="3.40.50.300">
    <property type="entry name" value="P-loop containing nucleotide triphosphate hydrolases"/>
    <property type="match status" value="1"/>
</dbReference>
<proteinExistence type="predicted"/>
<dbReference type="RefSeq" id="WP_273843176.1">
    <property type="nucleotide sequence ID" value="NZ_JAQQWT010000006.1"/>
</dbReference>
<comment type="caution">
    <text evidence="1">The sequence shown here is derived from an EMBL/GenBank/DDBJ whole genome shotgun (WGS) entry which is preliminary data.</text>
</comment>
<name>A0ABV6NAN9_9BACI</name>
<keyword evidence="2" id="KW-1185">Reference proteome</keyword>
<dbReference type="PANTHER" id="PTHR37816">
    <property type="entry name" value="YALI0E33011P"/>
    <property type="match status" value="1"/>
</dbReference>
<evidence type="ECO:0000313" key="1">
    <source>
        <dbReference type="EMBL" id="MFC0557771.1"/>
    </source>
</evidence>
<reference evidence="1 2" key="1">
    <citation type="submission" date="2024-09" db="EMBL/GenBank/DDBJ databases">
        <authorList>
            <person name="Sun Q."/>
            <person name="Mori K."/>
        </authorList>
    </citation>
    <scope>NUCLEOTIDE SEQUENCE [LARGE SCALE GENOMIC DNA]</scope>
    <source>
        <strain evidence="1 2">NCAIM B.02301</strain>
    </source>
</reference>
<evidence type="ECO:0000313" key="2">
    <source>
        <dbReference type="Proteomes" id="UP001589833"/>
    </source>
</evidence>
<dbReference type="Proteomes" id="UP001589833">
    <property type="component" value="Unassembled WGS sequence"/>
</dbReference>
<protein>
    <submittedName>
        <fullName evidence="1">Topology modulation protein</fullName>
    </submittedName>
</protein>
<dbReference type="InterPro" id="IPR052922">
    <property type="entry name" value="Cytidylate_Kinase-2"/>
</dbReference>
<dbReference type="PANTHER" id="PTHR37816:SF3">
    <property type="entry name" value="MODULATES DNA TOPOLOGY"/>
    <property type="match status" value="1"/>
</dbReference>
<sequence>MNRIMVMGVSAGAGKSTFARKLGELLEINVYHLDTLYWKPNWIEASLEEFVANQEEIVTLNEWIIEGNYSHTYDIRVGRADTIIYIEPHLMICLFRVLKRRILNHGKTRPDMGEGCPEKLDFPFLTFICTTYFSRKKMMRTRLDTLRTEKNIVLLRNNKEMKQYLKGLKANISAEYRENV</sequence>
<dbReference type="InterPro" id="IPR027417">
    <property type="entry name" value="P-loop_NTPase"/>
</dbReference>
<dbReference type="SUPFAM" id="SSF52540">
    <property type="entry name" value="P-loop containing nucleoside triphosphate hydrolases"/>
    <property type="match status" value="1"/>
</dbReference>
<gene>
    <name evidence="1" type="ORF">ACFFH4_01725</name>
</gene>
<organism evidence="1 2">
    <name type="scientific">Halalkalibacter alkalisediminis</name>
    <dbReference type="NCBI Taxonomy" id="935616"/>
    <lineage>
        <taxon>Bacteria</taxon>
        <taxon>Bacillati</taxon>
        <taxon>Bacillota</taxon>
        <taxon>Bacilli</taxon>
        <taxon>Bacillales</taxon>
        <taxon>Bacillaceae</taxon>
        <taxon>Halalkalibacter</taxon>
    </lineage>
</organism>